<dbReference type="AlphaFoldDB" id="A0A0F7SRZ5"/>
<evidence type="ECO:0000313" key="1">
    <source>
        <dbReference type="EMBL" id="CED85042.1"/>
    </source>
</evidence>
<organism evidence="1">
    <name type="scientific">Phaffia rhodozyma</name>
    <name type="common">Yeast</name>
    <name type="synonym">Xanthophyllomyces dendrorhous</name>
    <dbReference type="NCBI Taxonomy" id="264483"/>
    <lineage>
        <taxon>Eukaryota</taxon>
        <taxon>Fungi</taxon>
        <taxon>Dikarya</taxon>
        <taxon>Basidiomycota</taxon>
        <taxon>Agaricomycotina</taxon>
        <taxon>Tremellomycetes</taxon>
        <taxon>Cystofilobasidiales</taxon>
        <taxon>Mrakiaceae</taxon>
        <taxon>Phaffia</taxon>
    </lineage>
</organism>
<reference evidence="1" key="1">
    <citation type="submission" date="2014-08" db="EMBL/GenBank/DDBJ databases">
        <authorList>
            <person name="Sharma Rahul"/>
            <person name="Thines Marco"/>
        </authorList>
    </citation>
    <scope>NUCLEOTIDE SEQUENCE</scope>
</reference>
<dbReference type="EMBL" id="LN483332">
    <property type="protein sequence ID" value="CED85042.1"/>
    <property type="molecule type" value="Genomic_DNA"/>
</dbReference>
<name>A0A0F7SRZ5_PHARH</name>
<sequence length="105" mass="11871">MHHLCTVHSMSVVLRFAMESVLTSSSRSLSSFNSDLLMYSQAVDSRGYVYPRVAPHLRRSLVQTPIVFQDFPTDYQGHASVFALAHPLLFARLNVSKKKKKDSMV</sequence>
<protein>
    <submittedName>
        <fullName evidence="1">Uncharacterized protein</fullName>
    </submittedName>
</protein>
<accession>A0A0F7SRZ5</accession>
<proteinExistence type="predicted"/>